<dbReference type="STRING" id="479431.Namu_4575"/>
<evidence type="ECO:0000256" key="8">
    <source>
        <dbReference type="ARBA" id="ARBA00023139"/>
    </source>
</evidence>
<dbReference type="InParanoid" id="C8X6V6"/>
<dbReference type="GO" id="GO:0008360">
    <property type="term" value="P:regulation of cell shape"/>
    <property type="evidence" value="ECO:0007669"/>
    <property type="project" value="UniProtKB-UniRule"/>
</dbReference>
<keyword evidence="2" id="KW-1003">Cell membrane</keyword>
<evidence type="ECO:0000313" key="16">
    <source>
        <dbReference type="EMBL" id="ACV80854.1"/>
    </source>
</evidence>
<dbReference type="InterPro" id="IPR041280">
    <property type="entry name" value="Big_10"/>
</dbReference>
<dbReference type="CDD" id="cd16913">
    <property type="entry name" value="YkuD_like"/>
    <property type="match status" value="1"/>
</dbReference>
<evidence type="ECO:0000256" key="11">
    <source>
        <dbReference type="ARBA" id="ARBA00023316"/>
    </source>
</evidence>
<dbReference type="SUPFAM" id="SSF141523">
    <property type="entry name" value="L,D-transpeptidase catalytic domain-like"/>
    <property type="match status" value="1"/>
</dbReference>
<evidence type="ECO:0000256" key="9">
    <source>
        <dbReference type="ARBA" id="ARBA00023288"/>
    </source>
</evidence>
<dbReference type="AlphaFoldDB" id="C8X6V6"/>
<dbReference type="GO" id="GO:0005576">
    <property type="term" value="C:extracellular region"/>
    <property type="evidence" value="ECO:0007669"/>
    <property type="project" value="TreeGrafter"/>
</dbReference>
<evidence type="ECO:0000256" key="12">
    <source>
        <dbReference type="ARBA" id="ARBA00060592"/>
    </source>
</evidence>
<dbReference type="KEGG" id="nml:Namu_4575"/>
<evidence type="ECO:0000259" key="15">
    <source>
        <dbReference type="PROSITE" id="PS52029"/>
    </source>
</evidence>
<keyword evidence="4" id="KW-0732">Signal</keyword>
<dbReference type="InterPro" id="IPR005490">
    <property type="entry name" value="LD_TPept_cat_dom"/>
</dbReference>
<dbReference type="InterPro" id="IPR038063">
    <property type="entry name" value="Transpep_catalytic_dom"/>
</dbReference>
<sequence length="435" mass="45762" precursor="true">MTKGLKVVNNRRRVRVRGAGVGLAVVLLATVTGCSTGSSSGSVLGTLADSARPSSGAPSSSAAAPTDGSAATGRATSSPSSSTPPPPPPAAEVSAAPANGTEGVDPLAPVTVTVAKGTLESVRMTNPDGVEIPGALAADQLSWTAQTELGYGKTYTLTSAARNSAGTLTESTSTFTTVVPDNKTRAYSFPSDGMTVGVGQPIAIHFDEPVADRAAALQAITVTTTPAQTGGFRWIDDQEVRWRPAEFWQPGTTVAVTVDIYGKNLGNGLYGQEDLTFGFTVGRSMIAEVDDNTHTMVVKQDGQVIREIPVSLGRDKYPTYNGIHVVAEKYENKLMDSSTWGLTGAGAYRTNVQWATRISSSGEFVHAAPWSVDSQGYENVSHGCVNVSTEAAKWFYDTFIPGDPVIIRNTVGPNLEVWDGYGDFQLPFDQYVQQA</sequence>
<keyword evidence="7" id="KW-0472">Membrane</keyword>
<dbReference type="Gene3D" id="2.40.440.10">
    <property type="entry name" value="L,D-transpeptidase catalytic domain-like"/>
    <property type="match status" value="1"/>
</dbReference>
<evidence type="ECO:0000313" key="17">
    <source>
        <dbReference type="Proteomes" id="UP000002218"/>
    </source>
</evidence>
<dbReference type="PROSITE" id="PS52029">
    <property type="entry name" value="LD_TPASE"/>
    <property type="match status" value="1"/>
</dbReference>
<dbReference type="OrthoDB" id="5242354at2"/>
<feature type="active site" description="Nucleophile" evidence="13">
    <location>
        <position position="384"/>
    </location>
</feature>
<gene>
    <name evidence="16" type="ordered locus">Namu_4575</name>
</gene>
<dbReference type="InterPro" id="IPR050979">
    <property type="entry name" value="LD-transpeptidase"/>
</dbReference>
<feature type="active site" description="Proton donor/acceptor" evidence="13">
    <location>
        <position position="366"/>
    </location>
</feature>
<evidence type="ECO:0000256" key="4">
    <source>
        <dbReference type="ARBA" id="ARBA00022729"/>
    </source>
</evidence>
<keyword evidence="6 13" id="KW-0573">Peptidoglycan synthesis</keyword>
<accession>C8X6V6</accession>
<evidence type="ECO:0000256" key="5">
    <source>
        <dbReference type="ARBA" id="ARBA00022960"/>
    </source>
</evidence>
<dbReference type="FunFam" id="2.40.440.10:FF:000005">
    <property type="entry name" value="L,D-transpeptidase 2"/>
    <property type="match status" value="1"/>
</dbReference>
<dbReference type="GO" id="GO:0071555">
    <property type="term" value="P:cell wall organization"/>
    <property type="evidence" value="ECO:0007669"/>
    <property type="project" value="UniProtKB-UniRule"/>
</dbReference>
<dbReference type="GO" id="GO:0016746">
    <property type="term" value="F:acyltransferase activity"/>
    <property type="evidence" value="ECO:0007669"/>
    <property type="project" value="UniProtKB-KW"/>
</dbReference>
<name>C8X6V6_NAKMY</name>
<dbReference type="Gene3D" id="2.60.40.3710">
    <property type="match status" value="1"/>
</dbReference>
<dbReference type="Gene3D" id="2.60.40.3780">
    <property type="match status" value="1"/>
</dbReference>
<keyword evidence="3" id="KW-0808">Transferase</keyword>
<protein>
    <submittedName>
        <fullName evidence="16">ErfK/YbiS/YcfS/YnhG family protein</fullName>
    </submittedName>
</protein>
<dbReference type="Pfam" id="PF17964">
    <property type="entry name" value="Big_10"/>
    <property type="match status" value="1"/>
</dbReference>
<comment type="pathway">
    <text evidence="12">Glycan biosynthesis.</text>
</comment>
<feature type="compositionally biased region" description="Low complexity" evidence="14">
    <location>
        <begin position="48"/>
        <end position="81"/>
    </location>
</feature>
<evidence type="ECO:0000256" key="7">
    <source>
        <dbReference type="ARBA" id="ARBA00023136"/>
    </source>
</evidence>
<evidence type="ECO:0000256" key="3">
    <source>
        <dbReference type="ARBA" id="ARBA00022679"/>
    </source>
</evidence>
<evidence type="ECO:0000256" key="1">
    <source>
        <dbReference type="ARBA" id="ARBA00004752"/>
    </source>
</evidence>
<comment type="pathway">
    <text evidence="1 13">Cell wall biogenesis; peptidoglycan biosynthesis.</text>
</comment>
<keyword evidence="10" id="KW-0012">Acyltransferase</keyword>
<reference evidence="17" key="1">
    <citation type="submission" date="2009-09" db="EMBL/GenBank/DDBJ databases">
        <title>The complete genome of Nakamurella multipartita DSM 44233.</title>
        <authorList>
            <consortium name="US DOE Joint Genome Institute (JGI-PGF)"/>
            <person name="Lucas S."/>
            <person name="Copeland A."/>
            <person name="Lapidus A."/>
            <person name="Glavina del Rio T."/>
            <person name="Dalin E."/>
            <person name="Tice H."/>
            <person name="Bruce D."/>
            <person name="Goodwin L."/>
            <person name="Pitluck S."/>
            <person name="Kyrpides N."/>
            <person name="Mavromatis K."/>
            <person name="Ivanova N."/>
            <person name="Ovchinnikova G."/>
            <person name="Sims D."/>
            <person name="Meincke L."/>
            <person name="Brettin T."/>
            <person name="Detter J.C."/>
            <person name="Han C."/>
            <person name="Larimer F."/>
            <person name="Land M."/>
            <person name="Hauser L."/>
            <person name="Markowitz V."/>
            <person name="Cheng J.-F."/>
            <person name="Hugenholtz P."/>
            <person name="Woyke T."/>
            <person name="Wu D."/>
            <person name="Klenk H.-P."/>
            <person name="Eisen J.A."/>
        </authorList>
    </citation>
    <scope>NUCLEOTIDE SEQUENCE [LARGE SCALE GENOMIC DNA]</scope>
    <source>
        <strain evidence="17">ATCC 700099 / DSM 44233 / CIP 104796 / JCM 9543 / NBRC 105858 / Y-104</strain>
    </source>
</reference>
<organism evidence="16 17">
    <name type="scientific">Nakamurella multipartita (strain ATCC 700099 / DSM 44233 / CIP 104796 / JCM 9543 / NBRC 105858 / Y-104)</name>
    <name type="common">Microsphaera multipartita</name>
    <dbReference type="NCBI Taxonomy" id="479431"/>
    <lineage>
        <taxon>Bacteria</taxon>
        <taxon>Bacillati</taxon>
        <taxon>Actinomycetota</taxon>
        <taxon>Actinomycetes</taxon>
        <taxon>Nakamurellales</taxon>
        <taxon>Nakamurellaceae</taxon>
        <taxon>Nakamurella</taxon>
    </lineage>
</organism>
<dbReference type="UniPathway" id="UPA00219"/>
<dbReference type="Proteomes" id="UP000002218">
    <property type="component" value="Chromosome"/>
</dbReference>
<feature type="region of interest" description="Disordered" evidence="14">
    <location>
        <begin position="48"/>
        <end position="107"/>
    </location>
</feature>
<dbReference type="EMBL" id="CP001737">
    <property type="protein sequence ID" value="ACV80854.1"/>
    <property type="molecule type" value="Genomic_DNA"/>
</dbReference>
<dbReference type="eggNOG" id="COG1376">
    <property type="taxonomic scope" value="Bacteria"/>
</dbReference>
<evidence type="ECO:0000256" key="6">
    <source>
        <dbReference type="ARBA" id="ARBA00022984"/>
    </source>
</evidence>
<keyword evidence="17" id="KW-1185">Reference proteome</keyword>
<dbReference type="RefSeq" id="WP_015749669.1">
    <property type="nucleotide sequence ID" value="NC_013235.1"/>
</dbReference>
<dbReference type="GO" id="GO:0018104">
    <property type="term" value="P:peptidoglycan-protein cross-linking"/>
    <property type="evidence" value="ECO:0007669"/>
    <property type="project" value="TreeGrafter"/>
</dbReference>
<keyword evidence="5 13" id="KW-0133">Cell shape</keyword>
<evidence type="ECO:0000256" key="14">
    <source>
        <dbReference type="SAM" id="MobiDB-lite"/>
    </source>
</evidence>
<dbReference type="CDD" id="cd13432">
    <property type="entry name" value="LDT_IgD_like_2"/>
    <property type="match status" value="1"/>
</dbReference>
<keyword evidence="9" id="KW-0449">Lipoprotein</keyword>
<dbReference type="PANTHER" id="PTHR30582:SF2">
    <property type="entry name" value="L,D-TRANSPEPTIDASE YCIB-RELATED"/>
    <property type="match status" value="1"/>
</dbReference>
<evidence type="ECO:0000256" key="10">
    <source>
        <dbReference type="ARBA" id="ARBA00023315"/>
    </source>
</evidence>
<evidence type="ECO:0000256" key="13">
    <source>
        <dbReference type="PROSITE-ProRule" id="PRU01373"/>
    </source>
</evidence>
<keyword evidence="8" id="KW-0564">Palmitate</keyword>
<feature type="domain" description="L,D-TPase catalytic" evidence="15">
    <location>
        <begin position="285"/>
        <end position="408"/>
    </location>
</feature>
<dbReference type="PROSITE" id="PS51257">
    <property type="entry name" value="PROKAR_LIPOPROTEIN"/>
    <property type="match status" value="1"/>
</dbReference>
<reference evidence="16 17" key="2">
    <citation type="journal article" date="2010" name="Stand. Genomic Sci.">
        <title>Complete genome sequence of Nakamurella multipartita type strain (Y-104).</title>
        <authorList>
            <person name="Tice H."/>
            <person name="Mayilraj S."/>
            <person name="Sims D."/>
            <person name="Lapidus A."/>
            <person name="Nolan M."/>
            <person name="Lucas S."/>
            <person name="Glavina Del Rio T."/>
            <person name="Copeland A."/>
            <person name="Cheng J.F."/>
            <person name="Meincke L."/>
            <person name="Bruce D."/>
            <person name="Goodwin L."/>
            <person name="Pitluck S."/>
            <person name="Ivanova N."/>
            <person name="Mavromatis K."/>
            <person name="Ovchinnikova G."/>
            <person name="Pati A."/>
            <person name="Chen A."/>
            <person name="Palaniappan K."/>
            <person name="Land M."/>
            <person name="Hauser L."/>
            <person name="Chang Y.J."/>
            <person name="Jeffries C.D."/>
            <person name="Detter J.C."/>
            <person name="Brettin T."/>
            <person name="Rohde M."/>
            <person name="Goker M."/>
            <person name="Bristow J."/>
            <person name="Eisen J.A."/>
            <person name="Markowitz V."/>
            <person name="Hugenholtz P."/>
            <person name="Kyrpides N.C."/>
            <person name="Klenk H.P."/>
            <person name="Chen F."/>
        </authorList>
    </citation>
    <scope>NUCLEOTIDE SEQUENCE [LARGE SCALE GENOMIC DNA]</scope>
    <source>
        <strain evidence="17">ATCC 700099 / DSM 44233 / CIP 104796 / JCM 9543 / NBRC 105858 / Y-104</strain>
    </source>
</reference>
<proteinExistence type="predicted"/>
<keyword evidence="11 13" id="KW-0961">Cell wall biogenesis/degradation</keyword>
<dbReference type="PANTHER" id="PTHR30582">
    <property type="entry name" value="L,D-TRANSPEPTIDASE"/>
    <property type="match status" value="1"/>
</dbReference>
<dbReference type="Pfam" id="PF03734">
    <property type="entry name" value="YkuD"/>
    <property type="match status" value="1"/>
</dbReference>
<dbReference type="HOGENOM" id="CLU_039404_3_0_11"/>
<dbReference type="GO" id="GO:0071972">
    <property type="term" value="F:peptidoglycan L,D-transpeptidase activity"/>
    <property type="evidence" value="ECO:0007669"/>
    <property type="project" value="TreeGrafter"/>
</dbReference>
<evidence type="ECO:0000256" key="2">
    <source>
        <dbReference type="ARBA" id="ARBA00022475"/>
    </source>
</evidence>